<evidence type="ECO:0000256" key="1">
    <source>
        <dbReference type="ARBA" id="ARBA00001936"/>
    </source>
</evidence>
<evidence type="ECO:0000256" key="6">
    <source>
        <dbReference type="ARBA" id="ARBA00023211"/>
    </source>
</evidence>
<keyword evidence="9" id="KW-1185">Reference proteome</keyword>
<keyword evidence="5" id="KW-0460">Magnesium</keyword>
<dbReference type="Proteomes" id="UP001222770">
    <property type="component" value="Unassembled WGS sequence"/>
</dbReference>
<dbReference type="CDD" id="cd18870">
    <property type="entry name" value="NUDIX_AcylCoAdiphos_Nudt19"/>
    <property type="match status" value="1"/>
</dbReference>
<reference evidence="8 9" key="1">
    <citation type="submission" date="2023-03" db="EMBL/GenBank/DDBJ databases">
        <title>Novosphingobium cyanobacteriorum sp. nov., isolated from a eutrophic reservoir during the Microcystis bloom period.</title>
        <authorList>
            <person name="Kang M."/>
            <person name="Le V."/>
            <person name="Ko S.-R."/>
            <person name="Lee S.-A."/>
            <person name="Ahn C.-Y."/>
        </authorList>
    </citation>
    <scope>NUCLEOTIDE SEQUENCE [LARGE SCALE GENOMIC DNA]</scope>
    <source>
        <strain evidence="8 9">HBC54</strain>
    </source>
</reference>
<dbReference type="SUPFAM" id="SSF55811">
    <property type="entry name" value="Nudix"/>
    <property type="match status" value="1"/>
</dbReference>
<evidence type="ECO:0000256" key="2">
    <source>
        <dbReference type="ARBA" id="ARBA00001946"/>
    </source>
</evidence>
<evidence type="ECO:0000256" key="4">
    <source>
        <dbReference type="ARBA" id="ARBA00022801"/>
    </source>
</evidence>
<dbReference type="GO" id="GO:0016787">
    <property type="term" value="F:hydrolase activity"/>
    <property type="evidence" value="ECO:0007669"/>
    <property type="project" value="UniProtKB-KW"/>
</dbReference>
<dbReference type="EMBL" id="JAROCY010000024">
    <property type="protein sequence ID" value="MDF8335300.1"/>
    <property type="molecule type" value="Genomic_DNA"/>
</dbReference>
<dbReference type="PANTHER" id="PTHR12318:SF0">
    <property type="entry name" value="ACYL-COENZYME A DIPHOSPHATASE NUDT19"/>
    <property type="match status" value="1"/>
</dbReference>
<evidence type="ECO:0000259" key="7">
    <source>
        <dbReference type="PROSITE" id="PS51462"/>
    </source>
</evidence>
<keyword evidence="3" id="KW-0479">Metal-binding</keyword>
<organism evidence="8 9">
    <name type="scientific">Novosphingobium cyanobacteriorum</name>
    <dbReference type="NCBI Taxonomy" id="3024215"/>
    <lineage>
        <taxon>Bacteria</taxon>
        <taxon>Pseudomonadati</taxon>
        <taxon>Pseudomonadota</taxon>
        <taxon>Alphaproteobacteria</taxon>
        <taxon>Sphingomonadales</taxon>
        <taxon>Sphingomonadaceae</taxon>
        <taxon>Novosphingobium</taxon>
    </lineage>
</organism>
<comment type="caution">
    <text evidence="8">The sequence shown here is derived from an EMBL/GenBank/DDBJ whole genome shotgun (WGS) entry which is preliminary data.</text>
</comment>
<evidence type="ECO:0000313" key="8">
    <source>
        <dbReference type="EMBL" id="MDF8335300.1"/>
    </source>
</evidence>
<dbReference type="InterPro" id="IPR000086">
    <property type="entry name" value="NUDIX_hydrolase_dom"/>
</dbReference>
<dbReference type="InterPro" id="IPR015797">
    <property type="entry name" value="NUDIX_hydrolase-like_dom_sf"/>
</dbReference>
<dbReference type="PROSITE" id="PS51462">
    <property type="entry name" value="NUDIX"/>
    <property type="match status" value="1"/>
</dbReference>
<comment type="cofactor">
    <cofactor evidence="2">
        <name>Mg(2+)</name>
        <dbReference type="ChEBI" id="CHEBI:18420"/>
    </cofactor>
</comment>
<protein>
    <submittedName>
        <fullName evidence="8">NUDIX hydrolase</fullName>
    </submittedName>
</protein>
<dbReference type="RefSeq" id="WP_277280265.1">
    <property type="nucleotide sequence ID" value="NZ_JAROCY010000024.1"/>
</dbReference>
<proteinExistence type="predicted"/>
<dbReference type="InterPro" id="IPR039121">
    <property type="entry name" value="NUDT19"/>
</dbReference>
<accession>A0ABT6CN11</accession>
<dbReference type="Pfam" id="PF00293">
    <property type="entry name" value="NUDIX"/>
    <property type="match status" value="1"/>
</dbReference>
<keyword evidence="4 8" id="KW-0378">Hydrolase</keyword>
<evidence type="ECO:0000256" key="3">
    <source>
        <dbReference type="ARBA" id="ARBA00022723"/>
    </source>
</evidence>
<comment type="cofactor">
    <cofactor evidence="1">
        <name>Mn(2+)</name>
        <dbReference type="ChEBI" id="CHEBI:29035"/>
    </cofactor>
</comment>
<dbReference type="PANTHER" id="PTHR12318">
    <property type="entry name" value="TESTOSTERONE-REGULATED PROTEIN RP2"/>
    <property type="match status" value="1"/>
</dbReference>
<feature type="domain" description="Nudix hydrolase" evidence="7">
    <location>
        <begin position="6"/>
        <end position="188"/>
    </location>
</feature>
<evidence type="ECO:0000313" key="9">
    <source>
        <dbReference type="Proteomes" id="UP001222770"/>
    </source>
</evidence>
<sequence>MTTAAPPRPSATILVLRDDPFEVLMIERHAAQDFSSALVFPGGVVDPGDGDESWLPHLTGAEDLSQQERALRIAAYRETFEETGLLLARLRDGTAIPEDRADIADFAAIVRHYDAVLALDDLVHFAHWITPEGNTKRYDTHFFLAAAPERHAVCCDGNEAVEAVWVRPAQALEHAASGARKIVFPTRMNLSVLARHADRADAMAVARQSTVHTVLPRVEKRENGIAVVIPTHAGYDQTEDFRPAR</sequence>
<evidence type="ECO:0000256" key="5">
    <source>
        <dbReference type="ARBA" id="ARBA00022842"/>
    </source>
</evidence>
<name>A0ABT6CN11_9SPHN</name>
<dbReference type="Gene3D" id="3.90.79.10">
    <property type="entry name" value="Nucleoside Triphosphate Pyrophosphohydrolase"/>
    <property type="match status" value="1"/>
</dbReference>
<gene>
    <name evidence="8" type="ORF">POM99_19010</name>
</gene>
<keyword evidence="6" id="KW-0464">Manganese</keyword>